<dbReference type="GO" id="GO:0012505">
    <property type="term" value="C:endomembrane system"/>
    <property type="evidence" value="ECO:0007669"/>
    <property type="project" value="UniProtKB-SubCell"/>
</dbReference>
<dbReference type="CDD" id="cd00371">
    <property type="entry name" value="HMA"/>
    <property type="match status" value="4"/>
</dbReference>
<dbReference type="PROSITE" id="PS50846">
    <property type="entry name" value="HMA_2"/>
    <property type="match status" value="4"/>
</dbReference>
<dbReference type="FunFam" id="3.40.50.1000:FF:000144">
    <property type="entry name" value="copper-transporting ATPase 1 isoform X2"/>
    <property type="match status" value="1"/>
</dbReference>
<dbReference type="SUPFAM" id="SSF56784">
    <property type="entry name" value="HAD-like"/>
    <property type="match status" value="1"/>
</dbReference>
<dbReference type="InterPro" id="IPR027256">
    <property type="entry name" value="P-typ_ATPase_IB"/>
</dbReference>
<evidence type="ECO:0000256" key="10">
    <source>
        <dbReference type="ARBA" id="ARBA00022842"/>
    </source>
</evidence>
<dbReference type="Pfam" id="PF00702">
    <property type="entry name" value="Hydrolase"/>
    <property type="match status" value="1"/>
</dbReference>
<feature type="transmembrane region" description="Helical" evidence="17">
    <location>
        <begin position="1077"/>
        <end position="1096"/>
    </location>
</feature>
<dbReference type="FunFam" id="3.30.70.100:FF:000001">
    <property type="entry name" value="ATPase copper transporting beta"/>
    <property type="match status" value="4"/>
</dbReference>
<dbReference type="GO" id="GO:0140581">
    <property type="term" value="F:P-type monovalent copper transporter activity"/>
    <property type="evidence" value="ECO:0007669"/>
    <property type="project" value="UniProtKB-EC"/>
</dbReference>
<feature type="transmembrane region" description="Helical" evidence="17">
    <location>
        <begin position="428"/>
        <end position="450"/>
    </location>
</feature>
<evidence type="ECO:0000256" key="17">
    <source>
        <dbReference type="RuleBase" id="RU362081"/>
    </source>
</evidence>
<dbReference type="EMBL" id="DF836432">
    <property type="protein sequence ID" value="GAN06983.1"/>
    <property type="molecule type" value="Genomic_DNA"/>
</dbReference>
<feature type="domain" description="HMA" evidence="18">
    <location>
        <begin position="187"/>
        <end position="253"/>
    </location>
</feature>
<dbReference type="Gene3D" id="3.40.50.1000">
    <property type="entry name" value="HAD superfamily/HAD-like"/>
    <property type="match status" value="1"/>
</dbReference>
<keyword evidence="7 17" id="KW-0547">Nucleotide-binding</keyword>
<keyword evidence="5 17" id="KW-0812">Transmembrane</keyword>
<dbReference type="EC" id="7.2.2.8" evidence="3"/>
<evidence type="ECO:0000256" key="14">
    <source>
        <dbReference type="ARBA" id="ARBA00023065"/>
    </source>
</evidence>
<feature type="domain" description="HMA" evidence="18">
    <location>
        <begin position="261"/>
        <end position="327"/>
    </location>
</feature>
<feature type="transmembrane region" description="Helical" evidence="17">
    <location>
        <begin position="456"/>
        <end position="477"/>
    </location>
</feature>
<dbReference type="SUPFAM" id="SSF81653">
    <property type="entry name" value="Calcium ATPase, transduction domain A"/>
    <property type="match status" value="1"/>
</dbReference>
<dbReference type="GO" id="GO:0005524">
    <property type="term" value="F:ATP binding"/>
    <property type="evidence" value="ECO:0007669"/>
    <property type="project" value="UniProtKB-UniRule"/>
</dbReference>
<dbReference type="PANTHER" id="PTHR43520:SF8">
    <property type="entry name" value="P-TYPE CU(+) TRANSPORTER"/>
    <property type="match status" value="1"/>
</dbReference>
<comment type="subcellular location">
    <subcellularLocation>
        <location evidence="1">Endomembrane system</location>
        <topology evidence="1">Multi-pass membrane protein</topology>
    </subcellularLocation>
    <subcellularLocation>
        <location evidence="17">Membrane</location>
    </subcellularLocation>
</comment>
<dbReference type="InterPro" id="IPR059000">
    <property type="entry name" value="ATPase_P-type_domA"/>
</dbReference>
<dbReference type="SFLD" id="SFLDS00003">
    <property type="entry name" value="Haloacid_Dehalogenase"/>
    <property type="match status" value="1"/>
</dbReference>
<feature type="domain" description="HMA" evidence="18">
    <location>
        <begin position="74"/>
        <end position="140"/>
    </location>
</feature>
<keyword evidence="6 17" id="KW-0479">Metal-binding</keyword>
<dbReference type="GO" id="GO:0055070">
    <property type="term" value="P:copper ion homeostasis"/>
    <property type="evidence" value="ECO:0007669"/>
    <property type="project" value="TreeGrafter"/>
</dbReference>
<dbReference type="PRINTS" id="PR00119">
    <property type="entry name" value="CATATPASE"/>
</dbReference>
<dbReference type="AlphaFoldDB" id="A0A0C9MXQ4"/>
<evidence type="ECO:0000259" key="18">
    <source>
        <dbReference type="PROSITE" id="PS50846"/>
    </source>
</evidence>
<evidence type="ECO:0000256" key="12">
    <source>
        <dbReference type="ARBA" id="ARBA00022989"/>
    </source>
</evidence>
<dbReference type="InterPro" id="IPR006121">
    <property type="entry name" value="HMA_dom"/>
</dbReference>
<keyword evidence="4" id="KW-0813">Transport</keyword>
<feature type="domain" description="HMA" evidence="18">
    <location>
        <begin position="6"/>
        <end position="72"/>
    </location>
</feature>
<dbReference type="InterPro" id="IPR023299">
    <property type="entry name" value="ATPase_P-typ_cyto_dom_N"/>
</dbReference>
<evidence type="ECO:0000256" key="16">
    <source>
        <dbReference type="ARBA" id="ARBA00080126"/>
    </source>
</evidence>
<evidence type="ECO:0000256" key="3">
    <source>
        <dbReference type="ARBA" id="ARBA00012517"/>
    </source>
</evidence>
<dbReference type="Pfam" id="PF00403">
    <property type="entry name" value="HMA"/>
    <property type="match status" value="4"/>
</dbReference>
<keyword evidence="11" id="KW-1278">Translocase</keyword>
<dbReference type="OrthoDB" id="432719at2759"/>
<evidence type="ECO:0000256" key="15">
    <source>
        <dbReference type="ARBA" id="ARBA00023136"/>
    </source>
</evidence>
<evidence type="ECO:0000256" key="8">
    <source>
        <dbReference type="ARBA" id="ARBA00022796"/>
    </source>
</evidence>
<keyword evidence="15 17" id="KW-0472">Membrane</keyword>
<dbReference type="InterPro" id="IPR036412">
    <property type="entry name" value="HAD-like_sf"/>
</dbReference>
<dbReference type="PRINTS" id="PR00942">
    <property type="entry name" value="CUATPASEI"/>
</dbReference>
<feature type="transmembrane region" description="Helical" evidence="17">
    <location>
        <begin position="1048"/>
        <end position="1071"/>
    </location>
</feature>
<dbReference type="Pfam" id="PF00122">
    <property type="entry name" value="E1-E2_ATPase"/>
    <property type="match status" value="1"/>
</dbReference>
<dbReference type="InterPro" id="IPR008250">
    <property type="entry name" value="ATPase_P-typ_transduc_dom_A_sf"/>
</dbReference>
<comment type="similarity">
    <text evidence="2 17">Belongs to the cation transport ATPase (P-type) (TC 3.A.3) family. Type IB subfamily.</text>
</comment>
<dbReference type="SFLD" id="SFLDG00002">
    <property type="entry name" value="C1.7:_P-type_atpase_like"/>
    <property type="match status" value="1"/>
</dbReference>
<dbReference type="InterPro" id="IPR044492">
    <property type="entry name" value="P_typ_ATPase_HD_dom"/>
</dbReference>
<dbReference type="PROSITE" id="PS00154">
    <property type="entry name" value="ATPASE_E1_E2"/>
    <property type="match status" value="1"/>
</dbReference>
<feature type="transmembrane region" description="Helical" evidence="17">
    <location>
        <begin position="385"/>
        <end position="407"/>
    </location>
</feature>
<dbReference type="Gene3D" id="3.40.1110.10">
    <property type="entry name" value="Calcium-transporting ATPase, cytoplasmic domain N"/>
    <property type="match status" value="1"/>
</dbReference>
<name>A0A0C9MXQ4_9FUNG</name>
<dbReference type="FunFam" id="2.70.150.10:FF:000002">
    <property type="entry name" value="Copper-transporting ATPase 1, putative"/>
    <property type="match status" value="1"/>
</dbReference>
<keyword evidence="10" id="KW-0460">Magnesium</keyword>
<feature type="transmembrane region" description="Helical" evidence="17">
    <location>
        <begin position="352"/>
        <end position="373"/>
    </location>
</feature>
<dbReference type="InterPro" id="IPR017969">
    <property type="entry name" value="Heavy-metal-associated_CS"/>
</dbReference>
<keyword evidence="13" id="KW-0186">Copper</keyword>
<evidence type="ECO:0000256" key="11">
    <source>
        <dbReference type="ARBA" id="ARBA00022967"/>
    </source>
</evidence>
<dbReference type="NCBIfam" id="TIGR00003">
    <property type="entry name" value="copper ion binding protein"/>
    <property type="match status" value="4"/>
</dbReference>
<dbReference type="InterPro" id="IPR036163">
    <property type="entry name" value="HMA_dom_sf"/>
</dbReference>
<evidence type="ECO:0000256" key="9">
    <source>
        <dbReference type="ARBA" id="ARBA00022840"/>
    </source>
</evidence>
<evidence type="ECO:0000313" key="19">
    <source>
        <dbReference type="EMBL" id="GAN06983.1"/>
    </source>
</evidence>
<keyword evidence="12 17" id="KW-1133">Transmembrane helix</keyword>
<protein>
    <recommendedName>
        <fullName evidence="3">P-type Cu(+) transporter</fullName>
        <ecNumber evidence="3">7.2.2.8</ecNumber>
    </recommendedName>
    <alternativeName>
        <fullName evidence="16">Cu(2+)-ATPase</fullName>
    </alternativeName>
</protein>
<dbReference type="InterPro" id="IPR018303">
    <property type="entry name" value="ATPase_P-typ_P_site"/>
</dbReference>
<keyword evidence="9 17" id="KW-0067">ATP-binding</keyword>
<evidence type="ECO:0000256" key="13">
    <source>
        <dbReference type="ARBA" id="ARBA00023008"/>
    </source>
</evidence>
<dbReference type="PANTHER" id="PTHR43520">
    <property type="entry name" value="ATP7, ISOFORM B"/>
    <property type="match status" value="1"/>
</dbReference>
<dbReference type="InterPro" id="IPR006122">
    <property type="entry name" value="HMA_Cu_ion-bd"/>
</dbReference>
<dbReference type="GO" id="GO:0005507">
    <property type="term" value="F:copper ion binding"/>
    <property type="evidence" value="ECO:0007669"/>
    <property type="project" value="InterPro"/>
</dbReference>
<dbReference type="Proteomes" id="UP000053815">
    <property type="component" value="Unassembled WGS sequence"/>
</dbReference>
<evidence type="ECO:0000256" key="1">
    <source>
        <dbReference type="ARBA" id="ARBA00004127"/>
    </source>
</evidence>
<dbReference type="STRING" id="91626.A0A0C9MXQ4"/>
<feature type="transmembrane region" description="Helical" evidence="17">
    <location>
        <begin position="664"/>
        <end position="687"/>
    </location>
</feature>
<feature type="transmembrane region" description="Helical" evidence="17">
    <location>
        <begin position="617"/>
        <end position="639"/>
    </location>
</feature>
<dbReference type="NCBIfam" id="TIGR01525">
    <property type="entry name" value="ATPase-IB_hvy"/>
    <property type="match status" value="1"/>
</dbReference>
<dbReference type="InterPro" id="IPR023214">
    <property type="entry name" value="HAD_sf"/>
</dbReference>
<keyword evidence="8" id="KW-0187">Copper transport</keyword>
<evidence type="ECO:0000256" key="2">
    <source>
        <dbReference type="ARBA" id="ARBA00006024"/>
    </source>
</evidence>
<evidence type="ECO:0000256" key="6">
    <source>
        <dbReference type="ARBA" id="ARBA00022723"/>
    </source>
</evidence>
<dbReference type="Gene3D" id="2.70.150.10">
    <property type="entry name" value="Calcium-transporting ATPase, cytoplasmic transduction domain A"/>
    <property type="match status" value="1"/>
</dbReference>
<evidence type="ECO:0000313" key="20">
    <source>
        <dbReference type="Proteomes" id="UP000053815"/>
    </source>
</evidence>
<evidence type="ECO:0000256" key="7">
    <source>
        <dbReference type="ARBA" id="ARBA00022741"/>
    </source>
</evidence>
<dbReference type="SFLD" id="SFLDF00027">
    <property type="entry name" value="p-type_atpase"/>
    <property type="match status" value="1"/>
</dbReference>
<dbReference type="PROSITE" id="PS01047">
    <property type="entry name" value="HMA_1"/>
    <property type="match status" value="4"/>
</dbReference>
<dbReference type="CDD" id="cd02094">
    <property type="entry name" value="P-type_ATPase_Cu-like"/>
    <property type="match status" value="1"/>
</dbReference>
<reference evidence="19" key="1">
    <citation type="submission" date="2014-09" db="EMBL/GenBank/DDBJ databases">
        <title>Draft genome sequence of an oleaginous Mucoromycotina fungus Mucor ambiguus NBRC6742.</title>
        <authorList>
            <person name="Takeda I."/>
            <person name="Yamane N."/>
            <person name="Morita T."/>
            <person name="Tamano K."/>
            <person name="Machida M."/>
            <person name="Baker S."/>
            <person name="Koike H."/>
        </authorList>
    </citation>
    <scope>NUCLEOTIDE SEQUENCE</scope>
    <source>
        <strain evidence="19">NBRC 6742</strain>
    </source>
</reference>
<keyword evidence="14" id="KW-0406">Ion transport</keyword>
<organism evidence="19">
    <name type="scientific">Mucor ambiguus</name>
    <dbReference type="NCBI Taxonomy" id="91626"/>
    <lineage>
        <taxon>Eukaryota</taxon>
        <taxon>Fungi</taxon>
        <taxon>Fungi incertae sedis</taxon>
        <taxon>Mucoromycota</taxon>
        <taxon>Mucoromycotina</taxon>
        <taxon>Mucoromycetes</taxon>
        <taxon>Mucorales</taxon>
        <taxon>Mucorineae</taxon>
        <taxon>Mucoraceae</taxon>
        <taxon>Mucor</taxon>
    </lineage>
</organism>
<gene>
    <name evidence="19" type="ORF">MAM1_0143c06473</name>
</gene>
<dbReference type="GO" id="GO:0043682">
    <property type="term" value="F:P-type divalent copper transporter activity"/>
    <property type="evidence" value="ECO:0007669"/>
    <property type="project" value="TreeGrafter"/>
</dbReference>
<evidence type="ECO:0000256" key="4">
    <source>
        <dbReference type="ARBA" id="ARBA00022448"/>
    </source>
</evidence>
<accession>A0A0C9MXQ4</accession>
<dbReference type="GO" id="GO:0016020">
    <property type="term" value="C:membrane"/>
    <property type="evidence" value="ECO:0007669"/>
    <property type="project" value="UniProtKB-SubCell"/>
</dbReference>
<dbReference type="SUPFAM" id="SSF55008">
    <property type="entry name" value="HMA, heavy metal-associated domain"/>
    <property type="match status" value="4"/>
</dbReference>
<evidence type="ECO:0000256" key="5">
    <source>
        <dbReference type="ARBA" id="ARBA00022692"/>
    </source>
</evidence>
<keyword evidence="20" id="KW-1185">Reference proteome</keyword>
<proteinExistence type="inferred from homology"/>
<sequence>MSRLVHTTRLPVQGMTCQSCVRAITNAVSEMDGVDAVQVDLEAAAATITHDALLLTFTDLKNCIEDCGFDVDITTITLPVLGMTCQSCVKAITTVLSDKQGIISAQVDLQQEEATVTYDPKLIGTPEIVDLIEDCGFDVIMSNTDASQHTQIKTPPSTAYKTQATTTKEKLQHDQMATTTTTTTSANSVQLEIRGMTCASCVTSIEKALKSHKGISYVSVALLAERATVDYDPLYILPDTIADIINDAGFEANVIQRKQDDLLQLQIYGMTCASCVAGIEGGLRALPGVMEVSVNLMTETAKVKFNCHITNPRAIVEEIESLGFNAILANATKDAQLESLSKIREIKEWKMAFTECLFFAVPVFFIAMVLPMFSWSPVITEIPFFVPGVFLVDATQLLLTIPVQFGVGKRFLRSAYVSVLHGAPTMDVLVSISTLAAFGFSVLSMLNAFFTQAKVAPTVFFDTSTMLITFIVLSRYLENKAKGESSSALSKLMSLAPSTALMVTVDEHHVVLTERKIPSELISEGDLLKLVPGDKVPADGEIFSGSSTIDESMVTGEVDAVPKNVGDTVIGGTVNGLGTFIMKATRVGADTALSQIVKLVEDAQVSKAPIQGFADTVAGYFVPTVVMLGLGTLIVWSVLVKSLGVDHLPVILQKEILNNGDGGWFFVCLKLCISVIIVACPCALGLATPTAVMVGTGVGAENGVLFKGGAVLENGQAVNKVVFDKTGTLTCGKLDLVESKSWNGAEEHRVQMLILSAIAESHSEHLLGRAVVATGRELTGLAVLDSLATVDNFISVTGFGISCDITLNHALPLDVNPAVASCLAPLLNTSHTLVIGNKKWLEEHNGIGLSDEQEAAYQAQGSLGRTCVLVGIDGLPAGFISLSDVVKPEAKQVIATLHAMGIQTAMITGDNELTARCIAAQLGITEVHAGVSPNGKTQIIKRMQEQTFARKQVPWWSRLRNSNSSSNQYLPLYENNSCTGNKTVVAMVGDGINDSPALVASNLGIALCSGTDIAMEAADVILMRNDLTDVVAALDLSKAIFHKIRMNLLWACIYNLIGIPLAMGIFLPWGYRLHPMMAGIAMGASSTSVVLSSLALRWSWKRPILESLDDFEHGSSNDAAVRLSLLVHEMRDEQDIEMTLHQVGSSSPTASISDTEHDGLLNATKRHTKVSVVNRLKSVFSKKSSTSEYTAVSAQDDDF</sequence>
<dbReference type="Gene3D" id="3.30.70.100">
    <property type="match status" value="4"/>
</dbReference>